<sequence length="336" mass="37564">MNVVIFFNQVTKIYESDDKKVTAVDGVTLRVEEGQICVFLGPSGCGKTTLLRMVNRLIPITSGSIEVNGKDIHDVHPIELRRNIGYVIQQTGLFPNMTIEENICVVPKLLGWDRVKMKRRYIELMDMMGLDPEEFRNRYPWELSGGQQQRIGVARALAADPPVMLMDEPFGALDPIIRDRLQNEFLRIQKEVNKTILFVSHDINEALKLGNTIAIFNAGQLMQHGTPNEILSQPRNDFVAQFVGQDRALKRLSLLKVQDLVSKIGHYAKRQVHAPSSSPTVTLETDLWTALAQLLASESGMVEVKREDGTSMGWLNLKDFDHITGAGAGSIETAAK</sequence>
<dbReference type="Pfam" id="PF00005">
    <property type="entry name" value="ABC_tran"/>
    <property type="match status" value="1"/>
</dbReference>
<dbReference type="SMART" id="SM00382">
    <property type="entry name" value="AAA"/>
    <property type="match status" value="1"/>
</dbReference>
<dbReference type="InterPro" id="IPR017871">
    <property type="entry name" value="ABC_transporter-like_CS"/>
</dbReference>
<evidence type="ECO:0000313" key="6">
    <source>
        <dbReference type="EMBL" id="MDQ0337402.1"/>
    </source>
</evidence>
<proteinExistence type="inferred from homology"/>
<dbReference type="GO" id="GO:0005524">
    <property type="term" value="F:ATP binding"/>
    <property type="evidence" value="ECO:0007669"/>
    <property type="project" value="UniProtKB-KW"/>
</dbReference>
<dbReference type="PROSITE" id="PS00211">
    <property type="entry name" value="ABC_TRANSPORTER_1"/>
    <property type="match status" value="1"/>
</dbReference>
<comment type="similarity">
    <text evidence="1">Belongs to the ABC transporter superfamily.</text>
</comment>
<feature type="domain" description="ABC transporter" evidence="5">
    <location>
        <begin position="5"/>
        <end position="243"/>
    </location>
</feature>
<dbReference type="InterPro" id="IPR003593">
    <property type="entry name" value="AAA+_ATPase"/>
</dbReference>
<evidence type="ECO:0000256" key="1">
    <source>
        <dbReference type="ARBA" id="ARBA00005417"/>
    </source>
</evidence>
<dbReference type="PANTHER" id="PTHR43117">
    <property type="entry name" value="OSMOPROTECTANT IMPORT ATP-BINDING PROTEIN OSMV"/>
    <property type="match status" value="1"/>
</dbReference>
<evidence type="ECO:0000259" key="5">
    <source>
        <dbReference type="PROSITE" id="PS50893"/>
    </source>
</evidence>
<evidence type="ECO:0000256" key="4">
    <source>
        <dbReference type="ARBA" id="ARBA00022840"/>
    </source>
</evidence>
<gene>
    <name evidence="6" type="ORF">J2S00_000172</name>
</gene>
<evidence type="ECO:0000256" key="3">
    <source>
        <dbReference type="ARBA" id="ARBA00022741"/>
    </source>
</evidence>
<dbReference type="PANTHER" id="PTHR43117:SF4">
    <property type="entry name" value="OSMOPROTECTANT IMPORT ATP-BINDING PROTEIN OSMV"/>
    <property type="match status" value="1"/>
</dbReference>
<protein>
    <submittedName>
        <fullName evidence="6">Osmoprotectant transport system ATP-binding protein</fullName>
    </submittedName>
</protein>
<dbReference type="SUPFAM" id="SSF52540">
    <property type="entry name" value="P-loop containing nucleoside triphosphate hydrolases"/>
    <property type="match status" value="1"/>
</dbReference>
<dbReference type="EMBL" id="JAUSUQ010000001">
    <property type="protein sequence ID" value="MDQ0337402.1"/>
    <property type="molecule type" value="Genomic_DNA"/>
</dbReference>
<reference evidence="6 7" key="1">
    <citation type="submission" date="2023-07" db="EMBL/GenBank/DDBJ databases">
        <title>Genomic Encyclopedia of Type Strains, Phase IV (KMG-IV): sequencing the most valuable type-strain genomes for metagenomic binning, comparative biology and taxonomic classification.</title>
        <authorList>
            <person name="Goeker M."/>
        </authorList>
    </citation>
    <scope>NUCLEOTIDE SEQUENCE [LARGE SCALE GENOMIC DNA]</scope>
    <source>
        <strain evidence="6 7">DSM 17740</strain>
    </source>
</reference>
<accession>A0ABU0CLW1</accession>
<dbReference type="InterPro" id="IPR027417">
    <property type="entry name" value="P-loop_NTPase"/>
</dbReference>
<evidence type="ECO:0000313" key="7">
    <source>
        <dbReference type="Proteomes" id="UP001232445"/>
    </source>
</evidence>
<keyword evidence="2" id="KW-0813">Transport</keyword>
<evidence type="ECO:0000256" key="2">
    <source>
        <dbReference type="ARBA" id="ARBA00022448"/>
    </source>
</evidence>
<dbReference type="Proteomes" id="UP001232445">
    <property type="component" value="Unassembled WGS sequence"/>
</dbReference>
<dbReference type="RefSeq" id="WP_307334485.1">
    <property type="nucleotide sequence ID" value="NZ_JAUSUQ010000001.1"/>
</dbReference>
<dbReference type="Gene3D" id="3.40.50.300">
    <property type="entry name" value="P-loop containing nucleotide triphosphate hydrolases"/>
    <property type="match status" value="1"/>
</dbReference>
<keyword evidence="3" id="KW-0547">Nucleotide-binding</keyword>
<organism evidence="6 7">
    <name type="scientific">Caldalkalibacillus uzonensis</name>
    <dbReference type="NCBI Taxonomy" id="353224"/>
    <lineage>
        <taxon>Bacteria</taxon>
        <taxon>Bacillati</taxon>
        <taxon>Bacillota</taxon>
        <taxon>Bacilli</taxon>
        <taxon>Bacillales</taxon>
        <taxon>Bacillaceae</taxon>
        <taxon>Caldalkalibacillus</taxon>
    </lineage>
</organism>
<keyword evidence="4 6" id="KW-0067">ATP-binding</keyword>
<dbReference type="PROSITE" id="PS50893">
    <property type="entry name" value="ABC_TRANSPORTER_2"/>
    <property type="match status" value="1"/>
</dbReference>
<dbReference type="InterPro" id="IPR003439">
    <property type="entry name" value="ABC_transporter-like_ATP-bd"/>
</dbReference>
<name>A0ABU0CLW1_9BACI</name>
<comment type="caution">
    <text evidence="6">The sequence shown here is derived from an EMBL/GenBank/DDBJ whole genome shotgun (WGS) entry which is preliminary data.</text>
</comment>
<keyword evidence="7" id="KW-1185">Reference proteome</keyword>